<keyword evidence="4" id="KW-0812">Transmembrane</keyword>
<dbReference type="InterPro" id="IPR029020">
    <property type="entry name" value="Ammonium/urea_transptr"/>
</dbReference>
<keyword evidence="7" id="KW-0924">Ammonia transport</keyword>
<keyword evidence="5" id="KW-1133">Transmembrane helix</keyword>
<dbReference type="PROSITE" id="PS01219">
    <property type="entry name" value="AMMONIUM_TRANSP"/>
    <property type="match status" value="1"/>
</dbReference>
<evidence type="ECO:0000313" key="9">
    <source>
        <dbReference type="Proteomes" id="UP000005239"/>
    </source>
</evidence>
<comment type="similarity">
    <text evidence="2">Belongs to the ammonia transporter channel (TC 1.A.11.2) family.</text>
</comment>
<dbReference type="Gene3D" id="1.10.3430.10">
    <property type="entry name" value="Ammonium transporter AmtB like domains"/>
    <property type="match status" value="1"/>
</dbReference>
<evidence type="ECO:0000256" key="4">
    <source>
        <dbReference type="ARBA" id="ARBA00022692"/>
    </source>
</evidence>
<dbReference type="PANTHER" id="PTHR11730">
    <property type="entry name" value="AMMONIUM TRANSPORTER"/>
    <property type="match status" value="1"/>
</dbReference>
<dbReference type="GO" id="GO:0097272">
    <property type="term" value="P:ammonium homeostasis"/>
    <property type="evidence" value="ECO:0000318"/>
    <property type="project" value="GO_Central"/>
</dbReference>
<accession>A0A8R1YF13</accession>
<sequence length="547" mass="60606">MIGESAFNFLAMADPFAGSLEGLLPGSTSRLEQGNMTYQQVQDDGVWVITSSFTIFTMTSGFGLLESGRVSSKDEVNIMVKNVIDVIFGGLSYWMFGFGMTFGDSWPNPFIGVGKFFFDPDGEHEIVQGWNYASFIFQMSFATTTSTIVSAGMAERIRLKSYIVIAFLLTVVHSIPAHWVWSDHGFFYLMGVIDSAGCSVVHLVGGISGLVATLYLKPRQNRFGEKGQQQLSNPTNAVLGTFMLWWGWLAFNTGSTYGVSKYKWRLAARSAVATIMSSAGGGMTIVFLSFLPKFTDKKIKGEGTNRNCIVSLHCPLAFSCYRNHRGTSRPSLVSTDGPMAGKIYLISKLDDPVGVVPVHVIGSTWGMIAVGIFAETDKYSKEVTRGMNGLMYGGGFTLLGYQLLAVLAMSVWSALCTIILLVTLHHSPIGLRVEQWEEELGADLREHGLAGHNIAKYKVEKKLTTQSFTAVMKAIIRWKRITREGRLRRERRITPSVPSRFPNNGHVNGLGAYRRNKPPMPRQATADNVRIHPVRNEEGRRFVQQKR</sequence>
<dbReference type="PANTHER" id="PTHR11730:SF58">
    <property type="entry name" value="AMMONIUM TRANSPORTER"/>
    <property type="match status" value="1"/>
</dbReference>
<organism evidence="8 9">
    <name type="scientific">Pristionchus pacificus</name>
    <name type="common">Parasitic nematode worm</name>
    <dbReference type="NCBI Taxonomy" id="54126"/>
    <lineage>
        <taxon>Eukaryota</taxon>
        <taxon>Metazoa</taxon>
        <taxon>Ecdysozoa</taxon>
        <taxon>Nematoda</taxon>
        <taxon>Chromadorea</taxon>
        <taxon>Rhabditida</taxon>
        <taxon>Rhabditina</taxon>
        <taxon>Diplogasteromorpha</taxon>
        <taxon>Diplogasteroidea</taxon>
        <taxon>Neodiplogasteridae</taxon>
        <taxon>Pristionchus</taxon>
    </lineage>
</organism>
<dbReference type="SUPFAM" id="SSF111352">
    <property type="entry name" value="Ammonium transporter"/>
    <property type="match status" value="1"/>
</dbReference>
<reference evidence="9" key="1">
    <citation type="journal article" date="2008" name="Nat. Genet.">
        <title>The Pristionchus pacificus genome provides a unique perspective on nematode lifestyle and parasitism.</title>
        <authorList>
            <person name="Dieterich C."/>
            <person name="Clifton S.W."/>
            <person name="Schuster L.N."/>
            <person name="Chinwalla A."/>
            <person name="Delehaunty K."/>
            <person name="Dinkelacker I."/>
            <person name="Fulton L."/>
            <person name="Fulton R."/>
            <person name="Godfrey J."/>
            <person name="Minx P."/>
            <person name="Mitreva M."/>
            <person name="Roeseler W."/>
            <person name="Tian H."/>
            <person name="Witte H."/>
            <person name="Yang S.P."/>
            <person name="Wilson R.K."/>
            <person name="Sommer R.J."/>
        </authorList>
    </citation>
    <scope>NUCLEOTIDE SEQUENCE [LARGE SCALE GENOMIC DNA]</scope>
    <source>
        <strain evidence="9">PS312</strain>
    </source>
</reference>
<reference evidence="8" key="2">
    <citation type="submission" date="2022-06" db="UniProtKB">
        <authorList>
            <consortium name="EnsemblMetazoa"/>
        </authorList>
    </citation>
    <scope>IDENTIFICATION</scope>
    <source>
        <strain evidence="8">PS312</strain>
    </source>
</reference>
<keyword evidence="9" id="KW-1185">Reference proteome</keyword>
<dbReference type="InterPro" id="IPR018047">
    <property type="entry name" value="Ammonium_transpt_CS"/>
</dbReference>
<evidence type="ECO:0000256" key="7">
    <source>
        <dbReference type="ARBA" id="ARBA00023177"/>
    </source>
</evidence>
<evidence type="ECO:0000256" key="5">
    <source>
        <dbReference type="ARBA" id="ARBA00022989"/>
    </source>
</evidence>
<protein>
    <submittedName>
        <fullName evidence="8">Amt-2</fullName>
    </submittedName>
</protein>
<name>A0A2A6CYY7_PRIPA</name>
<dbReference type="EnsemblMetazoa" id="PPA18511.1">
    <property type="protein sequence ID" value="PPA18511.1"/>
    <property type="gene ID" value="WBGene00108065"/>
</dbReference>
<keyword evidence="3" id="KW-0813">Transport</keyword>
<accession>A0A2A6CYY7</accession>
<evidence type="ECO:0000256" key="6">
    <source>
        <dbReference type="ARBA" id="ARBA00023136"/>
    </source>
</evidence>
<dbReference type="FunFam" id="1.10.3430.10:FF:000008">
    <property type="entry name" value="Ammonium transporter"/>
    <property type="match status" value="1"/>
</dbReference>
<evidence type="ECO:0000256" key="3">
    <source>
        <dbReference type="ARBA" id="ARBA00022448"/>
    </source>
</evidence>
<keyword evidence="6" id="KW-0472">Membrane</keyword>
<evidence type="ECO:0000256" key="2">
    <source>
        <dbReference type="ARBA" id="ARBA00005887"/>
    </source>
</evidence>
<evidence type="ECO:0000256" key="1">
    <source>
        <dbReference type="ARBA" id="ARBA00004141"/>
    </source>
</evidence>
<dbReference type="AlphaFoldDB" id="A0A2A6CYY7"/>
<evidence type="ECO:0000313" key="8">
    <source>
        <dbReference type="EnsemblMetazoa" id="PPA18511.1"/>
    </source>
</evidence>
<dbReference type="GO" id="GO:0008519">
    <property type="term" value="F:ammonium channel activity"/>
    <property type="evidence" value="ECO:0000318"/>
    <property type="project" value="GO_Central"/>
</dbReference>
<dbReference type="Pfam" id="PF00909">
    <property type="entry name" value="Ammonium_transp"/>
    <property type="match status" value="2"/>
</dbReference>
<comment type="subcellular location">
    <subcellularLocation>
        <location evidence="1">Membrane</location>
        <topology evidence="1">Multi-pass membrane protein</topology>
    </subcellularLocation>
</comment>
<proteinExistence type="inferred from homology"/>
<dbReference type="GO" id="GO:0072488">
    <property type="term" value="P:ammonium transmembrane transport"/>
    <property type="evidence" value="ECO:0000318"/>
    <property type="project" value="GO_Central"/>
</dbReference>
<dbReference type="Proteomes" id="UP000005239">
    <property type="component" value="Unassembled WGS sequence"/>
</dbReference>
<gene>
    <name evidence="8" type="primary">WBGene00108065</name>
</gene>
<dbReference type="InterPro" id="IPR024041">
    <property type="entry name" value="NH4_transpt_AmtB-like_dom"/>
</dbReference>
<dbReference type="OrthoDB" id="534912at2759"/>
<dbReference type="GO" id="GO:0005886">
    <property type="term" value="C:plasma membrane"/>
    <property type="evidence" value="ECO:0000318"/>
    <property type="project" value="GO_Central"/>
</dbReference>